<dbReference type="Proteomes" id="UP001445335">
    <property type="component" value="Unassembled WGS sequence"/>
</dbReference>
<keyword evidence="1" id="KW-0472">Membrane</keyword>
<protein>
    <recommendedName>
        <fullName evidence="1">HVA22-like protein</fullName>
    </recommendedName>
</protein>
<feature type="transmembrane region" description="Helical" evidence="1">
    <location>
        <begin position="46"/>
        <end position="66"/>
    </location>
</feature>
<evidence type="ECO:0000313" key="3">
    <source>
        <dbReference type="Proteomes" id="UP001445335"/>
    </source>
</evidence>
<organism evidence="2 3">
    <name type="scientific">Elliptochloris bilobata</name>
    <dbReference type="NCBI Taxonomy" id="381761"/>
    <lineage>
        <taxon>Eukaryota</taxon>
        <taxon>Viridiplantae</taxon>
        <taxon>Chlorophyta</taxon>
        <taxon>core chlorophytes</taxon>
        <taxon>Trebouxiophyceae</taxon>
        <taxon>Trebouxiophyceae incertae sedis</taxon>
        <taxon>Elliptochloris clade</taxon>
        <taxon>Elliptochloris</taxon>
    </lineage>
</organism>
<gene>
    <name evidence="2" type="ORF">WJX81_002122</name>
</gene>
<accession>A0AAW1QMM5</accession>
<keyword evidence="3" id="KW-1185">Reference proteome</keyword>
<name>A0AAW1QMM5_9CHLO</name>
<keyword evidence="1" id="KW-0812">Transmembrane</keyword>
<dbReference type="InterPro" id="IPR004345">
    <property type="entry name" value="TB2_DP1_HVA22"/>
</dbReference>
<evidence type="ECO:0000313" key="2">
    <source>
        <dbReference type="EMBL" id="KAK9822693.1"/>
    </source>
</evidence>
<comment type="caution">
    <text evidence="2">The sequence shown here is derived from an EMBL/GenBank/DDBJ whole genome shotgun (WGS) entry which is preliminary data.</text>
</comment>
<dbReference type="GO" id="GO:0016020">
    <property type="term" value="C:membrane"/>
    <property type="evidence" value="ECO:0007669"/>
    <property type="project" value="UniProtKB-SubCell"/>
</dbReference>
<sequence>MRSGSAALFFFVFPRALNLFFGLVYPAWFSLIAIESKDTVDDTQWLVYWLVFSLIQILETFLWPILEWVPPYLMLKTALLGWLVLPYFRGASFLYETVLAPASGRLKAEIAKVPALEFLVTPGGQADVAAAQARTPEEEQASAAQRKAQLGGTVNEVTQAFQADSERISGIADAKARARAERTWAKDLSRLNKLATARQSGASPSGLFLGHRMHAS</sequence>
<dbReference type="PANTHER" id="PTHR12300">
    <property type="entry name" value="HVA22-LIKE PROTEINS"/>
    <property type="match status" value="1"/>
</dbReference>
<comment type="subcellular location">
    <subcellularLocation>
        <location evidence="1">Membrane</location>
        <topology evidence="1">Multi-pass membrane protein</topology>
    </subcellularLocation>
</comment>
<comment type="similarity">
    <text evidence="1">Belongs to the DP1 family.</text>
</comment>
<dbReference type="EMBL" id="JALJOU010000084">
    <property type="protein sequence ID" value="KAK9822693.1"/>
    <property type="molecule type" value="Genomic_DNA"/>
</dbReference>
<keyword evidence="1" id="KW-1133">Transmembrane helix</keyword>
<evidence type="ECO:0000256" key="1">
    <source>
        <dbReference type="RuleBase" id="RU362006"/>
    </source>
</evidence>
<dbReference type="Pfam" id="PF03134">
    <property type="entry name" value="TB2_DP1_HVA22"/>
    <property type="match status" value="1"/>
</dbReference>
<feature type="transmembrane region" description="Helical" evidence="1">
    <location>
        <begin position="6"/>
        <end position="34"/>
    </location>
</feature>
<reference evidence="2 3" key="1">
    <citation type="journal article" date="2024" name="Nat. Commun.">
        <title>Phylogenomics reveals the evolutionary origins of lichenization in chlorophyte algae.</title>
        <authorList>
            <person name="Puginier C."/>
            <person name="Libourel C."/>
            <person name="Otte J."/>
            <person name="Skaloud P."/>
            <person name="Haon M."/>
            <person name="Grisel S."/>
            <person name="Petersen M."/>
            <person name="Berrin J.G."/>
            <person name="Delaux P.M."/>
            <person name="Dal Grande F."/>
            <person name="Keller J."/>
        </authorList>
    </citation>
    <scope>NUCLEOTIDE SEQUENCE [LARGE SCALE GENOMIC DNA]</scope>
    <source>
        <strain evidence="2 3">SAG 245.80</strain>
    </source>
</reference>
<dbReference type="AlphaFoldDB" id="A0AAW1QMM5"/>
<proteinExistence type="inferred from homology"/>